<accession>A0ABV4GD29</accession>
<gene>
    <name evidence="3" type="ORF">ABH992_002227</name>
</gene>
<proteinExistence type="predicted"/>
<protein>
    <recommendedName>
        <fullName evidence="5">Secreted protein</fullName>
    </recommendedName>
</protein>
<sequence length="82" mass="8979">MPARRLLMLTCLMISSMMTTVVLADPRDAVDRSHRLDTDALRDDVATRRLEQPSHPLAIAPAPAAPPAKATRKKKSDTSSSR</sequence>
<feature type="chain" id="PRO_5045611818" description="Secreted protein" evidence="2">
    <location>
        <begin position="25"/>
        <end position="82"/>
    </location>
</feature>
<evidence type="ECO:0000256" key="1">
    <source>
        <dbReference type="SAM" id="MobiDB-lite"/>
    </source>
</evidence>
<name>A0ABV4GD29_9BRAD</name>
<dbReference type="Proteomes" id="UP001565474">
    <property type="component" value="Unassembled WGS sequence"/>
</dbReference>
<keyword evidence="4" id="KW-1185">Reference proteome</keyword>
<organism evidence="3 4">
    <name type="scientific">Bradyrhizobium yuanmingense</name>
    <dbReference type="NCBI Taxonomy" id="108015"/>
    <lineage>
        <taxon>Bacteria</taxon>
        <taxon>Pseudomonadati</taxon>
        <taxon>Pseudomonadota</taxon>
        <taxon>Alphaproteobacteria</taxon>
        <taxon>Hyphomicrobiales</taxon>
        <taxon>Nitrobacteraceae</taxon>
        <taxon>Bradyrhizobium</taxon>
    </lineage>
</organism>
<evidence type="ECO:0008006" key="5">
    <source>
        <dbReference type="Google" id="ProtNLM"/>
    </source>
</evidence>
<comment type="caution">
    <text evidence="3">The sequence shown here is derived from an EMBL/GenBank/DDBJ whole genome shotgun (WGS) entry which is preliminary data.</text>
</comment>
<reference evidence="3 4" key="1">
    <citation type="submission" date="2024-07" db="EMBL/GenBank/DDBJ databases">
        <title>Genomic Encyclopedia of Type Strains, Phase V (KMG-V): Genome sequencing to study the core and pangenomes of soil and plant-associated prokaryotes.</title>
        <authorList>
            <person name="Whitman W."/>
        </authorList>
    </citation>
    <scope>NUCLEOTIDE SEQUENCE [LARGE SCALE GENOMIC DNA]</scope>
    <source>
        <strain evidence="3 4">USDA 222</strain>
    </source>
</reference>
<keyword evidence="2" id="KW-0732">Signal</keyword>
<dbReference type="EMBL" id="JBGBZN010000002">
    <property type="protein sequence ID" value="MEY9469828.1"/>
    <property type="molecule type" value="Genomic_DNA"/>
</dbReference>
<evidence type="ECO:0000313" key="4">
    <source>
        <dbReference type="Proteomes" id="UP001565474"/>
    </source>
</evidence>
<feature type="region of interest" description="Disordered" evidence="1">
    <location>
        <begin position="50"/>
        <end position="82"/>
    </location>
</feature>
<evidence type="ECO:0000256" key="2">
    <source>
        <dbReference type="SAM" id="SignalP"/>
    </source>
</evidence>
<evidence type="ECO:0000313" key="3">
    <source>
        <dbReference type="EMBL" id="MEY9469828.1"/>
    </source>
</evidence>
<feature type="signal peptide" evidence="2">
    <location>
        <begin position="1"/>
        <end position="24"/>
    </location>
</feature>